<sequence>MSGSLSPSVPNDERTKHYPLRVANAVYARGGTVRSLPKPLDTFPRIMETEGMAFLFKPFGMDQLYRLLACHCPILLRRPFGWGIEMFAATFVARVAIAPPVPFDIFFVDECTMDSGVGLHEDTILLLDMRGADVEADVAVEADLDAALTKYVHRRCQQHVEHYGMSDIPSMKSFLGFSSPAAKIITYTANESHRHHLPMILLIENFDDMQAPAAESVVDTFFHELEHIVVTARIKGLVLFSDMYDEKPPVPNLQHAIDITHHPAFQTAVGCTEQDVRDLNRALAKSFPESPGYVSKMLVDKALSPLFFAHEDWDQELQPSHPLRVAELDMSEAHRGVYPLEPVLEVLTEQYSLRRT</sequence>
<dbReference type="AlphaFoldDB" id="A0AAD7BTS3"/>
<protein>
    <submittedName>
        <fullName evidence="1">Uncharacterized protein</fullName>
    </submittedName>
</protein>
<organism evidence="1 2">
    <name type="scientific">Roridomyces roridus</name>
    <dbReference type="NCBI Taxonomy" id="1738132"/>
    <lineage>
        <taxon>Eukaryota</taxon>
        <taxon>Fungi</taxon>
        <taxon>Dikarya</taxon>
        <taxon>Basidiomycota</taxon>
        <taxon>Agaricomycotina</taxon>
        <taxon>Agaricomycetes</taxon>
        <taxon>Agaricomycetidae</taxon>
        <taxon>Agaricales</taxon>
        <taxon>Marasmiineae</taxon>
        <taxon>Mycenaceae</taxon>
        <taxon>Roridomyces</taxon>
    </lineage>
</organism>
<accession>A0AAD7BTS3</accession>
<keyword evidence="2" id="KW-1185">Reference proteome</keyword>
<name>A0AAD7BTS3_9AGAR</name>
<comment type="caution">
    <text evidence="1">The sequence shown here is derived from an EMBL/GenBank/DDBJ whole genome shotgun (WGS) entry which is preliminary data.</text>
</comment>
<reference evidence="1" key="1">
    <citation type="submission" date="2023-03" db="EMBL/GenBank/DDBJ databases">
        <title>Massive genome expansion in bonnet fungi (Mycena s.s.) driven by repeated elements and novel gene families across ecological guilds.</title>
        <authorList>
            <consortium name="Lawrence Berkeley National Laboratory"/>
            <person name="Harder C.B."/>
            <person name="Miyauchi S."/>
            <person name="Viragh M."/>
            <person name="Kuo A."/>
            <person name="Thoen E."/>
            <person name="Andreopoulos B."/>
            <person name="Lu D."/>
            <person name="Skrede I."/>
            <person name="Drula E."/>
            <person name="Henrissat B."/>
            <person name="Morin E."/>
            <person name="Kohler A."/>
            <person name="Barry K."/>
            <person name="LaButti K."/>
            <person name="Morin E."/>
            <person name="Salamov A."/>
            <person name="Lipzen A."/>
            <person name="Mereny Z."/>
            <person name="Hegedus B."/>
            <person name="Baldrian P."/>
            <person name="Stursova M."/>
            <person name="Weitz H."/>
            <person name="Taylor A."/>
            <person name="Grigoriev I.V."/>
            <person name="Nagy L.G."/>
            <person name="Martin F."/>
            <person name="Kauserud H."/>
        </authorList>
    </citation>
    <scope>NUCLEOTIDE SEQUENCE</scope>
    <source>
        <strain evidence="1">9284</strain>
    </source>
</reference>
<evidence type="ECO:0000313" key="2">
    <source>
        <dbReference type="Proteomes" id="UP001221142"/>
    </source>
</evidence>
<dbReference type="EMBL" id="JARKIF010000009">
    <property type="protein sequence ID" value="KAJ7630442.1"/>
    <property type="molecule type" value="Genomic_DNA"/>
</dbReference>
<proteinExistence type="predicted"/>
<gene>
    <name evidence="1" type="ORF">FB45DRAFT_915506</name>
</gene>
<evidence type="ECO:0000313" key="1">
    <source>
        <dbReference type="EMBL" id="KAJ7630442.1"/>
    </source>
</evidence>
<dbReference type="Proteomes" id="UP001221142">
    <property type="component" value="Unassembled WGS sequence"/>
</dbReference>